<reference evidence="2" key="1">
    <citation type="submission" date="2015-11" db="EMBL/GenBank/DDBJ databases">
        <authorList>
            <person name="Dogans D."/>
            <person name="Schneider V.M."/>
            <person name="Bradley K.W."/>
            <person name="Asai D.J."/>
            <person name="Bowman C.A."/>
            <person name="Russell D.A."/>
            <person name="Pope W.H."/>
            <person name="Jacobs-Sera D."/>
            <person name="Hendrix R.W."/>
            <person name="Hatfull G.F."/>
        </authorList>
    </citation>
    <scope>NUCLEOTIDE SEQUENCE [LARGE SCALE GENOMIC DNA]</scope>
</reference>
<dbReference type="EMBL" id="KU160654">
    <property type="protein sequence ID" value="ALY09557.1"/>
    <property type="molecule type" value="Genomic_DNA"/>
</dbReference>
<keyword evidence="2" id="KW-1185">Reference proteome</keyword>
<protein>
    <submittedName>
        <fullName evidence="1">Uncharacterized protein</fullName>
    </submittedName>
</protein>
<proteinExistence type="predicted"/>
<dbReference type="KEGG" id="vg:40078888"/>
<evidence type="ECO:0000313" key="1">
    <source>
        <dbReference type="EMBL" id="ALY09557.1"/>
    </source>
</evidence>
<evidence type="ECO:0000313" key="2">
    <source>
        <dbReference type="Proteomes" id="UP000222336"/>
    </source>
</evidence>
<organism evidence="1 2">
    <name type="scientific">Arthrobacter phage Laroye</name>
    <dbReference type="NCBI Taxonomy" id="1772305"/>
    <lineage>
        <taxon>Viruses</taxon>
        <taxon>Duplodnaviria</taxon>
        <taxon>Heunggongvirae</taxon>
        <taxon>Uroviricota</taxon>
        <taxon>Caudoviricetes</taxon>
        <taxon>Laroyevirus</taxon>
        <taxon>Laroyevirus laroye</taxon>
    </lineage>
</organism>
<name>A0A0U4JC81_9CAUD</name>
<gene>
    <name evidence="1" type="primary">30</name>
    <name evidence="1" type="ORF">LAROYE_30</name>
</gene>
<sequence>MDLHALSDSELSEHLNAVLAEQERRQRLATIPATVAELAAQYRSGGGEQAALITAIEGD</sequence>
<accession>A0A0U4JC81</accession>
<dbReference type="GeneID" id="40078888"/>
<dbReference type="RefSeq" id="YP_009603020.1">
    <property type="nucleotide sequence ID" value="NC_041947.1"/>
</dbReference>
<dbReference type="Proteomes" id="UP000222336">
    <property type="component" value="Segment"/>
</dbReference>